<dbReference type="AlphaFoldDB" id="A0A8J6B844"/>
<evidence type="ECO:0000256" key="1">
    <source>
        <dbReference type="SAM" id="MobiDB-lite"/>
    </source>
</evidence>
<feature type="compositionally biased region" description="Acidic residues" evidence="1">
    <location>
        <begin position="46"/>
        <end position="56"/>
    </location>
</feature>
<comment type="caution">
    <text evidence="2">The sequence shown here is derived from an EMBL/GenBank/DDBJ whole genome shotgun (WGS) entry which is preliminary data.</text>
</comment>
<dbReference type="Proteomes" id="UP000717585">
    <property type="component" value="Unassembled WGS sequence"/>
</dbReference>
<gene>
    <name evidence="2" type="ORF">J8273_3669</name>
</gene>
<dbReference type="EMBL" id="JAHDYR010000013">
    <property type="protein sequence ID" value="KAG9394697.1"/>
    <property type="molecule type" value="Genomic_DNA"/>
</dbReference>
<keyword evidence="3" id="KW-1185">Reference proteome</keyword>
<protein>
    <submittedName>
        <fullName evidence="2">Uncharacterized protein</fullName>
    </submittedName>
</protein>
<proteinExistence type="predicted"/>
<feature type="region of interest" description="Disordered" evidence="1">
    <location>
        <begin position="36"/>
        <end position="58"/>
    </location>
</feature>
<sequence length="514" mass="57512">MQSQWIEGMEILKQVSMTIPEYDGPSIDELELEEDCFENATPPSDSDSEEQDEDTISDISQESINRFFARYSINMGTTPAMGGVLPLEAPLSPADSDSVADSEARPESPVTGFRERLATKQVLMDECHADYASVLGELDRLAGLNEALTIELDEYRQRYGHVNIQDGATEDDIAARLYQGRRTCLCHITGVTAARDLLITVTRLGVGPALTYAVLKIRKVLNRRVFEDLMREDADWAATANMILRYYCEPTIPTTDTALDTLDELERQVRMGYASGDLEERLCACAQLAGRCRFTKAAAQSFMLWEKTIETASDLYASEGKLLVPAKIPPVSLIEKAAQHSLAGDPTWPDRLSAVTLRAEFNLSQSVWEWLWIRVSCEAATEQWDRVFDGFKRGKRVGTQGTRVLDVYKSKLDSSHVVAYLLAHNAPDKTIKVFLSRLTGEAKLRVMTQVDVMIERPCLAFKTVQHIRGNNRPLAIEFFQVGMRAVRRRAKVEPTIKNQDALTLLEGLLAVQPL</sequence>
<feature type="region of interest" description="Disordered" evidence="1">
    <location>
        <begin position="88"/>
        <end position="110"/>
    </location>
</feature>
<reference evidence="2" key="1">
    <citation type="submission" date="2021-05" db="EMBL/GenBank/DDBJ databases">
        <title>A free-living protist that lacks canonical eukaryotic 1 DNA replication and segregation systems.</title>
        <authorList>
            <person name="Salas-Leiva D.E."/>
            <person name="Tromer E.C."/>
            <person name="Curtis B.A."/>
            <person name="Jerlstrom-Hultqvist J."/>
            <person name="Kolisko M."/>
            <person name="Yi Z."/>
            <person name="Salas-Leiva J.S."/>
            <person name="Gallot-Lavallee L."/>
            <person name="Kops G.J.P.L."/>
            <person name="Archibald J.M."/>
            <person name="Simpson A.G.B."/>
            <person name="Roger A.J."/>
        </authorList>
    </citation>
    <scope>NUCLEOTIDE SEQUENCE</scope>
    <source>
        <strain evidence="2">BICM</strain>
    </source>
</reference>
<accession>A0A8J6B844</accession>
<evidence type="ECO:0000313" key="2">
    <source>
        <dbReference type="EMBL" id="KAG9394697.1"/>
    </source>
</evidence>
<name>A0A8J6B844_9EUKA</name>
<evidence type="ECO:0000313" key="3">
    <source>
        <dbReference type="Proteomes" id="UP000717585"/>
    </source>
</evidence>
<organism evidence="2 3">
    <name type="scientific">Carpediemonas membranifera</name>
    <dbReference type="NCBI Taxonomy" id="201153"/>
    <lineage>
        <taxon>Eukaryota</taxon>
        <taxon>Metamonada</taxon>
        <taxon>Carpediemonas-like organisms</taxon>
        <taxon>Carpediemonas</taxon>
    </lineage>
</organism>